<dbReference type="EMBL" id="JBEDNY010000002">
    <property type="protein sequence ID" value="MEZ3163928.1"/>
    <property type="molecule type" value="Genomic_DNA"/>
</dbReference>
<dbReference type="Proteomes" id="UP001567572">
    <property type="component" value="Unassembled WGS sequence"/>
</dbReference>
<gene>
    <name evidence="1" type="ORF">ABNG04_08620</name>
</gene>
<proteinExistence type="predicted"/>
<accession>A0ABD5M4F8</accession>
<dbReference type="AlphaFoldDB" id="A0ABD5M4F8"/>
<comment type="caution">
    <text evidence="1">The sequence shown here is derived from an EMBL/GenBank/DDBJ whole genome shotgun (WGS) entry which is preliminary data.</text>
</comment>
<sequence>MDDVVVTFAEVRLRLEFEGRFGARIRLGDHRDIKYISSCGSVVQVTTHFTGDEVQDITRCHDRPGTVISFVEVSPEY</sequence>
<organism evidence="1 2">
    <name type="scientific">Halorubrum miltondacostae</name>
    <dbReference type="NCBI Taxonomy" id="3076378"/>
    <lineage>
        <taxon>Archaea</taxon>
        <taxon>Methanobacteriati</taxon>
        <taxon>Methanobacteriota</taxon>
        <taxon>Stenosarchaea group</taxon>
        <taxon>Halobacteria</taxon>
        <taxon>Halobacteriales</taxon>
        <taxon>Haloferacaceae</taxon>
        <taxon>Halorubrum</taxon>
    </lineage>
</organism>
<evidence type="ECO:0000313" key="2">
    <source>
        <dbReference type="Proteomes" id="UP001567572"/>
    </source>
</evidence>
<dbReference type="RefSeq" id="WP_371161774.1">
    <property type="nucleotide sequence ID" value="NZ_JBEDNY010000002.1"/>
</dbReference>
<name>A0ABD5M4F8_9EURY</name>
<protein>
    <submittedName>
        <fullName evidence="1">Uncharacterized protein</fullName>
    </submittedName>
</protein>
<evidence type="ECO:0000313" key="1">
    <source>
        <dbReference type="EMBL" id="MEZ3163928.1"/>
    </source>
</evidence>
<reference evidence="1 2" key="1">
    <citation type="submission" date="2024-06" db="EMBL/GenBank/DDBJ databases">
        <title>Halorubrum miltondacostae sp. nov., a potential PHA producer isolated from an inland solar saltern in Rio Maior, Portugal.</title>
        <authorList>
            <person name="Albuquerque L."/>
            <person name="Viver T."/>
            <person name="Barroso C."/>
            <person name="Claudino R."/>
            <person name="Galvan M."/>
            <person name="Simoes G."/>
            <person name="Lobo Da Cunha A."/>
            <person name="Egas C."/>
        </authorList>
    </citation>
    <scope>NUCLEOTIDE SEQUENCE [LARGE SCALE GENOMIC DNA]</scope>
    <source>
        <strain evidence="1 2">RMP-11</strain>
    </source>
</reference>
<keyword evidence="2" id="KW-1185">Reference proteome</keyword>